<evidence type="ECO:0000256" key="4">
    <source>
        <dbReference type="ARBA" id="ARBA00023136"/>
    </source>
</evidence>
<dbReference type="AlphaFoldDB" id="A0A3P8WNA3"/>
<dbReference type="Ensembl" id="ENSCSET00000028596.1">
    <property type="protein sequence ID" value="ENSCSEP00000028219.1"/>
    <property type="gene ID" value="ENSCSEG00000018033.1"/>
</dbReference>
<reference evidence="6" key="2">
    <citation type="submission" date="2025-08" db="UniProtKB">
        <authorList>
            <consortium name="Ensembl"/>
        </authorList>
    </citation>
    <scope>IDENTIFICATION</scope>
</reference>
<keyword evidence="7" id="KW-1185">Reference proteome</keyword>
<dbReference type="GO" id="GO:0005794">
    <property type="term" value="C:Golgi apparatus"/>
    <property type="evidence" value="ECO:0007669"/>
    <property type="project" value="TreeGrafter"/>
</dbReference>
<dbReference type="Pfam" id="PF01027">
    <property type="entry name" value="Bax1-I"/>
    <property type="match status" value="1"/>
</dbReference>
<sequence length="437" mass="49975">MPIFTSDSFTFSPLSPLQSVEEMQLRKTTTHSCQSSCPEIQKAMMYLFYRLYMLSHTMTQSDPHAPRGTNPPQNVVCDCPQPTYVPLQCYQPTAGYRQPGFPHAGPGFAPGPCPHMHYPQMLHPQATYYQAPFHQGPTRTEFRGDPTGGPSGRSGYYGDGHSSQYNYKHCQPITEEGFCVVFEDVAVRQAFIRKVFVILTMQLLVTFASVAFFTFYDEAKTFVREHPWTYFLSYAFFFVPLILLSCCGEFRRKHPWNLIALEDYSVNDTTQGRPGQSRPVQTQRNLYHVINSALLQQLILTLSLSYMVGMIASYYDTEIVIFAVGITVVVCFTVILFSLQTKLDFTSWYGVLFVCMVVLLLFLILCFFMRDKYLYIIYSTLAALLFTCFLAVDTQRLLCNKKLSMSPEEYVFAALNLYTDIINIFLSILMLTGQTRE</sequence>
<reference evidence="6 7" key="1">
    <citation type="journal article" date="2014" name="Nat. Genet.">
        <title>Whole-genome sequence of a flatfish provides insights into ZW sex chromosome evolution and adaptation to a benthic lifestyle.</title>
        <authorList>
            <person name="Chen S."/>
            <person name="Zhang G."/>
            <person name="Shao C."/>
            <person name="Huang Q."/>
            <person name="Liu G."/>
            <person name="Zhang P."/>
            <person name="Song W."/>
            <person name="An N."/>
            <person name="Chalopin D."/>
            <person name="Volff J.N."/>
            <person name="Hong Y."/>
            <person name="Li Q."/>
            <person name="Sha Z."/>
            <person name="Zhou H."/>
            <person name="Xie M."/>
            <person name="Yu Q."/>
            <person name="Liu Y."/>
            <person name="Xiang H."/>
            <person name="Wang N."/>
            <person name="Wu K."/>
            <person name="Yang C."/>
            <person name="Zhou Q."/>
            <person name="Liao X."/>
            <person name="Yang L."/>
            <person name="Hu Q."/>
            <person name="Zhang J."/>
            <person name="Meng L."/>
            <person name="Jin L."/>
            <person name="Tian Y."/>
            <person name="Lian J."/>
            <person name="Yang J."/>
            <person name="Miao G."/>
            <person name="Liu S."/>
            <person name="Liang Z."/>
            <person name="Yan F."/>
            <person name="Li Y."/>
            <person name="Sun B."/>
            <person name="Zhang H."/>
            <person name="Zhang J."/>
            <person name="Zhu Y."/>
            <person name="Du M."/>
            <person name="Zhao Y."/>
            <person name="Schartl M."/>
            <person name="Tang Q."/>
            <person name="Wang J."/>
        </authorList>
    </citation>
    <scope>NUCLEOTIDE SEQUENCE</scope>
</reference>
<feature type="transmembrane region" description="Helical" evidence="5">
    <location>
        <begin position="228"/>
        <end position="247"/>
    </location>
</feature>
<dbReference type="CDD" id="cd10428">
    <property type="entry name" value="LFG_like"/>
    <property type="match status" value="1"/>
</dbReference>
<evidence type="ECO:0000313" key="6">
    <source>
        <dbReference type="Ensembl" id="ENSCSEP00000028219.1"/>
    </source>
</evidence>
<reference evidence="6" key="3">
    <citation type="submission" date="2025-09" db="UniProtKB">
        <authorList>
            <consortium name="Ensembl"/>
        </authorList>
    </citation>
    <scope>IDENTIFICATION</scope>
</reference>
<evidence type="ECO:0000256" key="1">
    <source>
        <dbReference type="ARBA" id="ARBA00004141"/>
    </source>
</evidence>
<dbReference type="InParanoid" id="A0A3P8WNA3"/>
<dbReference type="GO" id="GO:0016020">
    <property type="term" value="C:membrane"/>
    <property type="evidence" value="ECO:0007669"/>
    <property type="project" value="UniProtKB-SubCell"/>
</dbReference>
<evidence type="ECO:0000256" key="5">
    <source>
        <dbReference type="SAM" id="Phobius"/>
    </source>
</evidence>
<evidence type="ECO:0000256" key="2">
    <source>
        <dbReference type="ARBA" id="ARBA00022692"/>
    </source>
</evidence>
<name>A0A3P8WNA3_CYNSE</name>
<dbReference type="GeneTree" id="ENSGT01050000244890"/>
<protein>
    <submittedName>
        <fullName evidence="6">Glutamate receptor, ionotropic, N-methyl D-aspartate-associated protein 1a (glutamate binding)</fullName>
    </submittedName>
</protein>
<keyword evidence="4 5" id="KW-0472">Membrane</keyword>
<dbReference type="PANTHER" id="PTHR23291:SF16">
    <property type="entry name" value="PROTEIN LIFEGUARD 1"/>
    <property type="match status" value="1"/>
</dbReference>
<feature type="transmembrane region" description="Helical" evidence="5">
    <location>
        <begin position="319"/>
        <end position="339"/>
    </location>
</feature>
<feature type="transmembrane region" description="Helical" evidence="5">
    <location>
        <begin position="376"/>
        <end position="398"/>
    </location>
</feature>
<dbReference type="GO" id="GO:0005783">
    <property type="term" value="C:endoplasmic reticulum"/>
    <property type="evidence" value="ECO:0007669"/>
    <property type="project" value="TreeGrafter"/>
</dbReference>
<proteinExistence type="predicted"/>
<dbReference type="PANTHER" id="PTHR23291">
    <property type="entry name" value="BAX INHIBITOR-RELATED"/>
    <property type="match status" value="1"/>
</dbReference>
<organism evidence="6 7">
    <name type="scientific">Cynoglossus semilaevis</name>
    <name type="common">Tongue sole</name>
    <dbReference type="NCBI Taxonomy" id="244447"/>
    <lineage>
        <taxon>Eukaryota</taxon>
        <taxon>Metazoa</taxon>
        <taxon>Chordata</taxon>
        <taxon>Craniata</taxon>
        <taxon>Vertebrata</taxon>
        <taxon>Euteleostomi</taxon>
        <taxon>Actinopterygii</taxon>
        <taxon>Neopterygii</taxon>
        <taxon>Teleostei</taxon>
        <taxon>Neoteleostei</taxon>
        <taxon>Acanthomorphata</taxon>
        <taxon>Carangaria</taxon>
        <taxon>Pleuronectiformes</taxon>
        <taxon>Pleuronectoidei</taxon>
        <taxon>Cynoglossidae</taxon>
        <taxon>Cynoglossinae</taxon>
        <taxon>Cynoglossus</taxon>
    </lineage>
</organism>
<keyword evidence="2 5" id="KW-0812">Transmembrane</keyword>
<dbReference type="GO" id="GO:2001234">
    <property type="term" value="P:negative regulation of apoptotic signaling pathway"/>
    <property type="evidence" value="ECO:0007669"/>
    <property type="project" value="TreeGrafter"/>
</dbReference>
<evidence type="ECO:0000313" key="7">
    <source>
        <dbReference type="Proteomes" id="UP000265120"/>
    </source>
</evidence>
<feature type="transmembrane region" description="Helical" evidence="5">
    <location>
        <begin position="195"/>
        <end position="216"/>
    </location>
</feature>
<feature type="transmembrane region" description="Helical" evidence="5">
    <location>
        <begin position="410"/>
        <end position="431"/>
    </location>
</feature>
<keyword evidence="3 5" id="KW-1133">Transmembrane helix</keyword>
<dbReference type="InterPro" id="IPR006214">
    <property type="entry name" value="Bax_inhibitor_1-related"/>
</dbReference>
<evidence type="ECO:0000256" key="3">
    <source>
        <dbReference type="ARBA" id="ARBA00022989"/>
    </source>
</evidence>
<dbReference type="Proteomes" id="UP000265120">
    <property type="component" value="Chromosome 18"/>
</dbReference>
<accession>A0A3P8WNA3</accession>
<feature type="transmembrane region" description="Helical" evidence="5">
    <location>
        <begin position="351"/>
        <end position="370"/>
    </location>
</feature>
<comment type="subcellular location">
    <subcellularLocation>
        <location evidence="1">Membrane</location>
        <topology evidence="1">Multi-pass membrane protein</topology>
    </subcellularLocation>
</comment>